<organism evidence="3 5">
    <name type="scientific">Furculomyces boomerangus</name>
    <dbReference type="NCBI Taxonomy" id="61424"/>
    <lineage>
        <taxon>Eukaryota</taxon>
        <taxon>Fungi</taxon>
        <taxon>Fungi incertae sedis</taxon>
        <taxon>Zoopagomycota</taxon>
        <taxon>Kickxellomycotina</taxon>
        <taxon>Harpellomycetes</taxon>
        <taxon>Harpellales</taxon>
        <taxon>Harpellaceae</taxon>
        <taxon>Furculomyces</taxon>
    </lineage>
</organism>
<feature type="transmembrane region" description="Helical" evidence="2">
    <location>
        <begin position="615"/>
        <end position="636"/>
    </location>
</feature>
<gene>
    <name evidence="4" type="ORF">BB559_000102</name>
    <name evidence="3" type="ORF">BB559_004713</name>
</gene>
<evidence type="ECO:0000313" key="3">
    <source>
        <dbReference type="EMBL" id="PVU90285.1"/>
    </source>
</evidence>
<feature type="transmembrane region" description="Helical" evidence="2">
    <location>
        <begin position="324"/>
        <end position="344"/>
    </location>
</feature>
<reference evidence="3 5" key="1">
    <citation type="journal article" date="2018" name="MBio">
        <title>Comparative Genomics Reveals the Core Gene Toolbox for the Fungus-Insect Symbiosis.</title>
        <authorList>
            <person name="Wang Y."/>
            <person name="Stata M."/>
            <person name="Wang W."/>
            <person name="Stajich J.E."/>
            <person name="White M.M."/>
            <person name="Moncalvo J.M."/>
        </authorList>
    </citation>
    <scope>NUCLEOTIDE SEQUENCE [LARGE SCALE GENOMIC DNA]</scope>
    <source>
        <strain evidence="3 5">AUS-77-4</strain>
    </source>
</reference>
<feature type="transmembrane region" description="Helical" evidence="2">
    <location>
        <begin position="526"/>
        <end position="545"/>
    </location>
</feature>
<feature type="transmembrane region" description="Helical" evidence="2">
    <location>
        <begin position="256"/>
        <end position="279"/>
    </location>
</feature>
<feature type="transmembrane region" description="Helical" evidence="2">
    <location>
        <begin position="416"/>
        <end position="437"/>
    </location>
</feature>
<keyword evidence="2" id="KW-0472">Membrane</keyword>
<dbReference type="PANTHER" id="PTHR40467:SF1">
    <property type="match status" value="1"/>
</dbReference>
<comment type="caution">
    <text evidence="3">The sequence shown here is derived from an EMBL/GenBank/DDBJ whole genome shotgun (WGS) entry which is preliminary data.</text>
</comment>
<keyword evidence="2" id="KW-1133">Transmembrane helix</keyword>
<dbReference type="OrthoDB" id="5541877at2759"/>
<feature type="transmembrane region" description="Helical" evidence="2">
    <location>
        <begin position="219"/>
        <end position="236"/>
    </location>
</feature>
<dbReference type="EMBL" id="MBFT01000491">
    <property type="protein sequence ID" value="PVU90285.1"/>
    <property type="molecule type" value="Genomic_DNA"/>
</dbReference>
<sequence length="641" mass="75232">MGINKNIKSPSKLKHLKDNSFTDNTILDTTSTPPKHEYSHRYNKRKHDSSSSLEHPLKRKSTIFKSKNPYPGKLSIANLITVPNIINTLDYGTVNYISQLQNPTYKNDNSSLNFFSFDRKPSSDETPLLQDYKDIENDPWNIGFSSTSNNPISEAELFSDQLDLFNPHWEDMVTFRESRLKFNKKRKWSISHSLNINENSSSSFSEMVSFWVSGRINRFLCLTALPVLVVLAWVSIPIPSRKKEGGTSENDYQTNFWFFLFFYYGVYNICALLLVTQIFHLYSLNWWPDSMSATSAIILSWFLSMSFGAIFYKLDIGLVHSPLVWTGVTLVTLLFPLLLSFVQIRKNYSASTNRQVLNTEQTLFFHSLEWQIPSSYRRFLWFCVTFLLWYVALSAGEYLAYQYAMTLPHNNVEGLFYVYTWLITVNSLDFISSWLITTKIRSWPLQYSYQLYYSLTYFIFYRNLFARLRSPKQYVYIQLGSSLWAVLFIPLRMCKITWKILTRLGLSESYDEYVRQIGFTFYLRNLAENATMLGFLCWVAILHYGPNRFLYPYFKFLPSDDEPDFHYSIELTIKASAIIWAFELVVSRMVRILSNHLFKIDIAEINILNLKRYPYMVPVIILLTIHVLQNMLFALIKLDFY</sequence>
<keyword evidence="5" id="KW-1185">Reference proteome</keyword>
<dbReference type="PANTHER" id="PTHR40467">
    <property type="match status" value="1"/>
</dbReference>
<keyword evidence="2" id="KW-0812">Transmembrane</keyword>
<feature type="transmembrane region" description="Helical" evidence="2">
    <location>
        <begin position="449"/>
        <end position="468"/>
    </location>
</feature>
<feature type="transmembrane region" description="Helical" evidence="2">
    <location>
        <begin position="565"/>
        <end position="586"/>
    </location>
</feature>
<feature type="transmembrane region" description="Helical" evidence="2">
    <location>
        <begin position="379"/>
        <end position="404"/>
    </location>
</feature>
<feature type="compositionally biased region" description="Polar residues" evidence="1">
    <location>
        <begin position="23"/>
        <end position="33"/>
    </location>
</feature>
<feature type="transmembrane region" description="Helical" evidence="2">
    <location>
        <begin position="291"/>
        <end position="312"/>
    </location>
</feature>
<evidence type="ECO:0000313" key="5">
    <source>
        <dbReference type="Proteomes" id="UP000245699"/>
    </source>
</evidence>
<feature type="region of interest" description="Disordered" evidence="1">
    <location>
        <begin position="23"/>
        <end position="58"/>
    </location>
</feature>
<dbReference type="EMBL" id="MBFT01000006">
    <property type="protein sequence ID" value="PVV00107.1"/>
    <property type="molecule type" value="Genomic_DNA"/>
</dbReference>
<dbReference type="InterPro" id="IPR039966">
    <property type="entry name" value="C553.12c"/>
</dbReference>
<name>A0A2T9YDA3_9FUNG</name>
<accession>A0A2T9YDA3</accession>
<proteinExistence type="predicted"/>
<feature type="transmembrane region" description="Helical" evidence="2">
    <location>
        <begin position="474"/>
        <end position="494"/>
    </location>
</feature>
<dbReference type="Proteomes" id="UP000245699">
    <property type="component" value="Unassembled WGS sequence"/>
</dbReference>
<evidence type="ECO:0000256" key="2">
    <source>
        <dbReference type="SAM" id="Phobius"/>
    </source>
</evidence>
<evidence type="ECO:0000313" key="4">
    <source>
        <dbReference type="EMBL" id="PVV00107.1"/>
    </source>
</evidence>
<dbReference type="AlphaFoldDB" id="A0A2T9YDA3"/>
<protein>
    <submittedName>
        <fullName evidence="3">Uncharacterized protein</fullName>
    </submittedName>
</protein>
<evidence type="ECO:0000256" key="1">
    <source>
        <dbReference type="SAM" id="MobiDB-lite"/>
    </source>
</evidence>